<keyword evidence="7" id="KW-1133">Transmembrane helix</keyword>
<proteinExistence type="inferred from homology"/>
<dbReference type="SMART" id="SM01323">
    <property type="entry name" value="YajC"/>
    <property type="match status" value="1"/>
</dbReference>
<evidence type="ECO:0000256" key="8">
    <source>
        <dbReference type="ARBA" id="ARBA00023010"/>
    </source>
</evidence>
<dbReference type="Proteomes" id="UP001268542">
    <property type="component" value="Unassembled WGS sequence"/>
</dbReference>
<keyword evidence="6" id="KW-0653">Protein transport</keyword>
<evidence type="ECO:0000256" key="9">
    <source>
        <dbReference type="ARBA" id="ARBA00023136"/>
    </source>
</evidence>
<organism evidence="11 12">
    <name type="scientific">Nocardioides imazamoxiresistens</name>
    <dbReference type="NCBI Taxonomy" id="3231893"/>
    <lineage>
        <taxon>Bacteria</taxon>
        <taxon>Bacillati</taxon>
        <taxon>Actinomycetota</taxon>
        <taxon>Actinomycetes</taxon>
        <taxon>Propionibacteriales</taxon>
        <taxon>Nocardioidaceae</taxon>
        <taxon>Nocardioides</taxon>
    </lineage>
</organism>
<evidence type="ECO:0000256" key="4">
    <source>
        <dbReference type="ARBA" id="ARBA00022475"/>
    </source>
</evidence>
<keyword evidence="4" id="KW-1003">Cell membrane</keyword>
<dbReference type="PANTHER" id="PTHR33909">
    <property type="entry name" value="SEC TRANSLOCON ACCESSORY COMPLEX SUBUNIT YAJC"/>
    <property type="match status" value="1"/>
</dbReference>
<gene>
    <name evidence="11" type="primary">yajC</name>
    <name evidence="11" type="ORF">RDV89_05510</name>
</gene>
<evidence type="ECO:0000313" key="12">
    <source>
        <dbReference type="Proteomes" id="UP001268542"/>
    </source>
</evidence>
<accession>A0ABU3PTK3</accession>
<dbReference type="PANTHER" id="PTHR33909:SF1">
    <property type="entry name" value="SEC TRANSLOCON ACCESSORY COMPLEX SUBUNIT YAJC"/>
    <property type="match status" value="1"/>
</dbReference>
<keyword evidence="5" id="KW-0812">Transmembrane</keyword>
<keyword evidence="8" id="KW-0811">Translocation</keyword>
<evidence type="ECO:0000256" key="3">
    <source>
        <dbReference type="ARBA" id="ARBA00022448"/>
    </source>
</evidence>
<evidence type="ECO:0000256" key="5">
    <source>
        <dbReference type="ARBA" id="ARBA00022692"/>
    </source>
</evidence>
<evidence type="ECO:0000256" key="2">
    <source>
        <dbReference type="ARBA" id="ARBA00006742"/>
    </source>
</evidence>
<comment type="subcellular location">
    <subcellularLocation>
        <location evidence="1">Cell membrane</location>
        <topology evidence="1">Single-pass membrane protein</topology>
    </subcellularLocation>
</comment>
<dbReference type="InterPro" id="IPR003849">
    <property type="entry name" value="Preprotein_translocase_YajC"/>
</dbReference>
<comment type="caution">
    <text evidence="11">The sequence shown here is derived from an EMBL/GenBank/DDBJ whole genome shotgun (WGS) entry which is preliminary data.</text>
</comment>
<name>A0ABU3PTK3_9ACTN</name>
<reference evidence="11 12" key="1">
    <citation type="submission" date="2023-08" db="EMBL/GenBank/DDBJ databases">
        <title>Nocardioides seae sp. nov., a bacterium isolated from a soil.</title>
        <authorList>
            <person name="Wang X."/>
        </authorList>
    </citation>
    <scope>NUCLEOTIDE SEQUENCE [LARGE SCALE GENOMIC DNA]</scope>
    <source>
        <strain evidence="11 12">YZH12</strain>
    </source>
</reference>
<evidence type="ECO:0000256" key="1">
    <source>
        <dbReference type="ARBA" id="ARBA00004162"/>
    </source>
</evidence>
<dbReference type="Pfam" id="PF02699">
    <property type="entry name" value="YajC"/>
    <property type="match status" value="1"/>
</dbReference>
<evidence type="ECO:0000313" key="11">
    <source>
        <dbReference type="EMBL" id="MDT9592514.1"/>
    </source>
</evidence>
<keyword evidence="9" id="KW-0472">Membrane</keyword>
<feature type="region of interest" description="Disordered" evidence="10">
    <location>
        <begin position="85"/>
        <end position="108"/>
    </location>
</feature>
<evidence type="ECO:0000256" key="10">
    <source>
        <dbReference type="SAM" id="MobiDB-lite"/>
    </source>
</evidence>
<keyword evidence="12" id="KW-1185">Reference proteome</keyword>
<dbReference type="RefSeq" id="WP_315731939.1">
    <property type="nucleotide sequence ID" value="NZ_JAVYII010000002.1"/>
</dbReference>
<evidence type="ECO:0000256" key="7">
    <source>
        <dbReference type="ARBA" id="ARBA00022989"/>
    </source>
</evidence>
<dbReference type="EMBL" id="JAVYII010000002">
    <property type="protein sequence ID" value="MDT9592514.1"/>
    <property type="molecule type" value="Genomic_DNA"/>
</dbReference>
<comment type="similarity">
    <text evidence="2">Belongs to the YajC family.</text>
</comment>
<sequence length="108" mass="11946">MEIIFIVLLFVMMWLLLIRPAQRRQKAQTELQNSVQIGNDVMLTSGIFGTVTEMPEGDRLRIQIALGVEIEVVRGAIAMVVPKEDDGSHDALDADATTDSPSVDLDKH</sequence>
<keyword evidence="3" id="KW-0813">Transport</keyword>
<protein>
    <submittedName>
        <fullName evidence="11">Preprotein translocase subunit YajC</fullName>
    </submittedName>
</protein>
<dbReference type="NCBIfam" id="TIGR00739">
    <property type="entry name" value="yajC"/>
    <property type="match status" value="1"/>
</dbReference>
<evidence type="ECO:0000256" key="6">
    <source>
        <dbReference type="ARBA" id="ARBA00022927"/>
    </source>
</evidence>